<protein>
    <submittedName>
        <fullName evidence="1">Uncharacterized protein</fullName>
    </submittedName>
</protein>
<dbReference type="EMBL" id="BGPR01006025">
    <property type="protein sequence ID" value="GBN15442.1"/>
    <property type="molecule type" value="Genomic_DNA"/>
</dbReference>
<name>A0A4Y2LLF6_ARAVE</name>
<evidence type="ECO:0000313" key="1">
    <source>
        <dbReference type="EMBL" id="GBN15442.1"/>
    </source>
</evidence>
<evidence type="ECO:0000313" key="2">
    <source>
        <dbReference type="Proteomes" id="UP000499080"/>
    </source>
</evidence>
<dbReference type="AlphaFoldDB" id="A0A4Y2LLF6"/>
<reference evidence="1 2" key="1">
    <citation type="journal article" date="2019" name="Sci. Rep.">
        <title>Orb-weaving spider Araneus ventricosus genome elucidates the spidroin gene catalogue.</title>
        <authorList>
            <person name="Kono N."/>
            <person name="Nakamura H."/>
            <person name="Ohtoshi R."/>
            <person name="Moran D.A.P."/>
            <person name="Shinohara A."/>
            <person name="Yoshida Y."/>
            <person name="Fujiwara M."/>
            <person name="Mori M."/>
            <person name="Tomita M."/>
            <person name="Arakawa K."/>
        </authorList>
    </citation>
    <scope>NUCLEOTIDE SEQUENCE [LARGE SCALE GENOMIC DNA]</scope>
</reference>
<comment type="caution">
    <text evidence="1">The sequence shown here is derived from an EMBL/GenBank/DDBJ whole genome shotgun (WGS) entry which is preliminary data.</text>
</comment>
<dbReference type="Proteomes" id="UP000499080">
    <property type="component" value="Unassembled WGS sequence"/>
</dbReference>
<organism evidence="1 2">
    <name type="scientific">Araneus ventricosus</name>
    <name type="common">Orbweaver spider</name>
    <name type="synonym">Epeira ventricosa</name>
    <dbReference type="NCBI Taxonomy" id="182803"/>
    <lineage>
        <taxon>Eukaryota</taxon>
        <taxon>Metazoa</taxon>
        <taxon>Ecdysozoa</taxon>
        <taxon>Arthropoda</taxon>
        <taxon>Chelicerata</taxon>
        <taxon>Arachnida</taxon>
        <taxon>Araneae</taxon>
        <taxon>Araneomorphae</taxon>
        <taxon>Entelegynae</taxon>
        <taxon>Araneoidea</taxon>
        <taxon>Araneidae</taxon>
        <taxon>Araneus</taxon>
    </lineage>
</organism>
<keyword evidence="2" id="KW-1185">Reference proteome</keyword>
<proteinExistence type="predicted"/>
<accession>A0A4Y2LLF6</accession>
<sequence length="111" mass="11906">MPPLTLNDSHCSSSSTEAGALVAYHQATARPLPKVVRTLTGGSSEIEYNLFSKGQRKGKAADLHCKSASFLQICHEKVCKCETSLQQVNASLEVTIGRTCSKLASSLHCKL</sequence>
<gene>
    <name evidence="1" type="ORF">AVEN_161869_1</name>
</gene>